<reference evidence="1" key="1">
    <citation type="submission" date="2022-08" db="EMBL/GenBank/DDBJ databases">
        <title>Genome Sequence of Pycnoporus sanguineus.</title>
        <authorList>
            <person name="Buettner E."/>
        </authorList>
    </citation>
    <scope>NUCLEOTIDE SEQUENCE</scope>
    <source>
        <strain evidence="1">CG-C14</strain>
    </source>
</reference>
<protein>
    <submittedName>
        <fullName evidence="1">Uncharacterized protein</fullName>
    </submittedName>
</protein>
<comment type="caution">
    <text evidence="1">The sequence shown here is derived from an EMBL/GenBank/DDBJ whole genome shotgun (WGS) entry which is preliminary data.</text>
</comment>
<keyword evidence="2" id="KW-1185">Reference proteome</keyword>
<dbReference type="EMBL" id="JANSHE010001949">
    <property type="protein sequence ID" value="KAJ2998826.1"/>
    <property type="molecule type" value="Genomic_DNA"/>
</dbReference>
<proteinExistence type="predicted"/>
<organism evidence="1 2">
    <name type="scientific">Trametes sanguinea</name>
    <dbReference type="NCBI Taxonomy" id="158606"/>
    <lineage>
        <taxon>Eukaryota</taxon>
        <taxon>Fungi</taxon>
        <taxon>Dikarya</taxon>
        <taxon>Basidiomycota</taxon>
        <taxon>Agaricomycotina</taxon>
        <taxon>Agaricomycetes</taxon>
        <taxon>Polyporales</taxon>
        <taxon>Polyporaceae</taxon>
        <taxon>Trametes</taxon>
    </lineage>
</organism>
<dbReference type="Proteomes" id="UP001144978">
    <property type="component" value="Unassembled WGS sequence"/>
</dbReference>
<accession>A0ACC1PSM2</accession>
<name>A0ACC1PSM2_9APHY</name>
<gene>
    <name evidence="1" type="ORF">NUW54_g6996</name>
</gene>
<evidence type="ECO:0000313" key="2">
    <source>
        <dbReference type="Proteomes" id="UP001144978"/>
    </source>
</evidence>
<sequence>MDGRARALRVEWGVGPVYARKEYEGDRTDAINEERYRVLKDQLDIYNKDRLSWSIWLYKDIGFQGMVYVSRETPYMKLFKDFLAKKHRLALDAWGADDSQVRDAYQPLIDLIKREVEPSNQTVPGAGLEALGPRRPPRAQHSAVRVLRAGVGGALPGQERAGDRRDRAQLPL</sequence>
<evidence type="ECO:0000313" key="1">
    <source>
        <dbReference type="EMBL" id="KAJ2998826.1"/>
    </source>
</evidence>